<dbReference type="InterPro" id="IPR023214">
    <property type="entry name" value="HAD_sf"/>
</dbReference>
<evidence type="ECO:0000313" key="12">
    <source>
        <dbReference type="Proteomes" id="UP001237642"/>
    </source>
</evidence>
<evidence type="ECO:0000256" key="2">
    <source>
        <dbReference type="ARBA" id="ARBA00008804"/>
    </source>
</evidence>
<evidence type="ECO:0000313" key="11">
    <source>
        <dbReference type="EMBL" id="KAK1352984.1"/>
    </source>
</evidence>
<keyword evidence="3" id="KW-0597">Phosphoprotein</keyword>
<dbReference type="FunFam" id="3.40.50.1000:FF:000211">
    <property type="entry name" value="Plasma membrane ATPase"/>
    <property type="match status" value="1"/>
</dbReference>
<keyword evidence="8" id="KW-0460">Magnesium</keyword>
<comment type="subcellular location">
    <subcellularLocation>
        <location evidence="1">Membrane</location>
        <topology evidence="1">Multi-pass membrane protein</topology>
    </subcellularLocation>
</comment>
<keyword evidence="4" id="KW-0812">Transmembrane</keyword>
<keyword evidence="5" id="KW-0479">Metal-binding</keyword>
<dbReference type="GO" id="GO:0046872">
    <property type="term" value="F:metal ion binding"/>
    <property type="evidence" value="ECO:0007669"/>
    <property type="project" value="UniProtKB-KW"/>
</dbReference>
<reference evidence="11" key="1">
    <citation type="submission" date="2023-02" db="EMBL/GenBank/DDBJ databases">
        <title>Genome of toxic invasive species Heracleum sosnowskyi carries increased number of genes despite the absence of recent whole-genome duplications.</title>
        <authorList>
            <person name="Schelkunov M."/>
            <person name="Shtratnikova V."/>
            <person name="Makarenko M."/>
            <person name="Klepikova A."/>
            <person name="Omelchenko D."/>
            <person name="Novikova G."/>
            <person name="Obukhova E."/>
            <person name="Bogdanov V."/>
            <person name="Penin A."/>
            <person name="Logacheva M."/>
        </authorList>
    </citation>
    <scope>NUCLEOTIDE SEQUENCE</scope>
    <source>
        <strain evidence="11">Hsosn_3</strain>
        <tissue evidence="11">Leaf</tissue>
    </source>
</reference>
<dbReference type="NCBIfam" id="TIGR01494">
    <property type="entry name" value="ATPase_P-type"/>
    <property type="match status" value="1"/>
</dbReference>
<evidence type="ECO:0000256" key="6">
    <source>
        <dbReference type="ARBA" id="ARBA00022741"/>
    </source>
</evidence>
<keyword evidence="7" id="KW-0067">ATP-binding</keyword>
<protein>
    <submittedName>
        <fullName evidence="11">Uncharacterized protein</fullName>
    </submittedName>
</protein>
<keyword evidence="9" id="KW-1133">Transmembrane helix</keyword>
<dbReference type="EMBL" id="JAUIZM010000014">
    <property type="protein sequence ID" value="KAK1352984.1"/>
    <property type="molecule type" value="Genomic_DNA"/>
</dbReference>
<keyword evidence="10" id="KW-0472">Membrane</keyword>
<evidence type="ECO:0000256" key="4">
    <source>
        <dbReference type="ARBA" id="ARBA00022692"/>
    </source>
</evidence>
<evidence type="ECO:0000256" key="7">
    <source>
        <dbReference type="ARBA" id="ARBA00022840"/>
    </source>
</evidence>
<keyword evidence="12" id="KW-1185">Reference proteome</keyword>
<name>A0AAD8LYL9_9APIA</name>
<organism evidence="11 12">
    <name type="scientific">Heracleum sosnowskyi</name>
    <dbReference type="NCBI Taxonomy" id="360622"/>
    <lineage>
        <taxon>Eukaryota</taxon>
        <taxon>Viridiplantae</taxon>
        <taxon>Streptophyta</taxon>
        <taxon>Embryophyta</taxon>
        <taxon>Tracheophyta</taxon>
        <taxon>Spermatophyta</taxon>
        <taxon>Magnoliopsida</taxon>
        <taxon>eudicotyledons</taxon>
        <taxon>Gunneridae</taxon>
        <taxon>Pentapetalae</taxon>
        <taxon>asterids</taxon>
        <taxon>campanulids</taxon>
        <taxon>Apiales</taxon>
        <taxon>Apiaceae</taxon>
        <taxon>Apioideae</taxon>
        <taxon>apioid superclade</taxon>
        <taxon>Tordylieae</taxon>
        <taxon>Tordyliinae</taxon>
        <taxon>Heracleum</taxon>
    </lineage>
</organism>
<evidence type="ECO:0000256" key="10">
    <source>
        <dbReference type="ARBA" id="ARBA00023136"/>
    </source>
</evidence>
<dbReference type="PRINTS" id="PR00119">
    <property type="entry name" value="CATATPASE"/>
</dbReference>
<dbReference type="InterPro" id="IPR001757">
    <property type="entry name" value="P_typ_ATPase"/>
</dbReference>
<dbReference type="GO" id="GO:0016020">
    <property type="term" value="C:membrane"/>
    <property type="evidence" value="ECO:0007669"/>
    <property type="project" value="UniProtKB-SubCell"/>
</dbReference>
<dbReference type="InterPro" id="IPR023299">
    <property type="entry name" value="ATPase_P-typ_cyto_dom_N"/>
</dbReference>
<evidence type="ECO:0000256" key="9">
    <source>
        <dbReference type="ARBA" id="ARBA00022989"/>
    </source>
</evidence>
<evidence type="ECO:0000256" key="5">
    <source>
        <dbReference type="ARBA" id="ARBA00022723"/>
    </source>
</evidence>
<sequence length="285" mass="31864">MEIGIGLARLLQNRILFQILTLFNFKEDTKKKVHAMIDKFAECGLRSLGVASQVVSENSKDSAGGPWQFVGLLSLFDPLRHDSAETIRRALYLGVNETGRRLGMGTNMYPSASLLGQDKADGFAGVFPEHKYEIVKKLQERKHICGMTGVGVNDAPALKKADIGITVVDATDAAQSASDIVLKNLGLNYFHNEERLRERRERNSVGSSSKDFTRTSAARAVIENFLVLLNKPRDEQKSQGSENSQWSRHQEWIWHCSRTYPNRKEIKEKASLIGNVPGKLRNVPI</sequence>
<dbReference type="SUPFAM" id="SSF56784">
    <property type="entry name" value="HAD-like"/>
    <property type="match status" value="1"/>
</dbReference>
<dbReference type="PANTHER" id="PTHR42861">
    <property type="entry name" value="CALCIUM-TRANSPORTING ATPASE"/>
    <property type="match status" value="1"/>
</dbReference>
<dbReference type="Gene3D" id="3.40.1110.10">
    <property type="entry name" value="Calcium-transporting ATPase, cytoplasmic domain N"/>
    <property type="match status" value="1"/>
</dbReference>
<comment type="caution">
    <text evidence="11">The sequence shown here is derived from an EMBL/GenBank/DDBJ whole genome shotgun (WGS) entry which is preliminary data.</text>
</comment>
<reference evidence="11" key="2">
    <citation type="submission" date="2023-05" db="EMBL/GenBank/DDBJ databases">
        <authorList>
            <person name="Schelkunov M.I."/>
        </authorList>
    </citation>
    <scope>NUCLEOTIDE SEQUENCE</scope>
    <source>
        <strain evidence="11">Hsosn_3</strain>
        <tissue evidence="11">Leaf</tissue>
    </source>
</reference>
<dbReference type="Proteomes" id="UP001237642">
    <property type="component" value="Unassembled WGS sequence"/>
</dbReference>
<proteinExistence type="inferred from homology"/>
<dbReference type="Gene3D" id="3.40.50.1000">
    <property type="entry name" value="HAD superfamily/HAD-like"/>
    <property type="match status" value="1"/>
</dbReference>
<dbReference type="GO" id="GO:0005524">
    <property type="term" value="F:ATP binding"/>
    <property type="evidence" value="ECO:0007669"/>
    <property type="project" value="UniProtKB-KW"/>
</dbReference>
<dbReference type="InterPro" id="IPR036412">
    <property type="entry name" value="HAD-like_sf"/>
</dbReference>
<evidence type="ECO:0000256" key="1">
    <source>
        <dbReference type="ARBA" id="ARBA00004141"/>
    </source>
</evidence>
<evidence type="ECO:0000256" key="3">
    <source>
        <dbReference type="ARBA" id="ARBA00022553"/>
    </source>
</evidence>
<evidence type="ECO:0000256" key="8">
    <source>
        <dbReference type="ARBA" id="ARBA00022842"/>
    </source>
</evidence>
<dbReference type="GO" id="GO:0016887">
    <property type="term" value="F:ATP hydrolysis activity"/>
    <property type="evidence" value="ECO:0007669"/>
    <property type="project" value="InterPro"/>
</dbReference>
<accession>A0AAD8LYL9</accession>
<dbReference type="AlphaFoldDB" id="A0AAD8LYL9"/>
<gene>
    <name evidence="11" type="ORF">POM88_052822</name>
</gene>
<comment type="similarity">
    <text evidence="2">Belongs to the cation transport ATPase (P-type) (TC 3.A.3) family. Type IIIA subfamily.</text>
</comment>
<keyword evidence="6" id="KW-0547">Nucleotide-binding</keyword>